<sequence length="189" mass="21289">MSLASSVRKTTRTRPVDDPSLRWMRYNCVNWETLPDQVIFDVVRGSVVGDRADDNFVFTLFLQSVCVKLYLTVNERKESSAFSVSLRNPNLPLYYLSPNWSSFIIRERARPLPLLVAEVAGEEERLDTLLEAWLSASLSCGLGDVRAQHTTAPRALNTAALAPDKAPKIAAVWRCAPRSSVRSRSTHYY</sequence>
<keyword evidence="2" id="KW-1185">Reference proteome</keyword>
<proteinExistence type="predicted"/>
<accession>A0A4C1T364</accession>
<dbReference type="EMBL" id="BGZK01004431">
    <property type="protein sequence ID" value="GBP08953.1"/>
    <property type="molecule type" value="Genomic_DNA"/>
</dbReference>
<comment type="caution">
    <text evidence="1">The sequence shown here is derived from an EMBL/GenBank/DDBJ whole genome shotgun (WGS) entry which is preliminary data.</text>
</comment>
<evidence type="ECO:0000313" key="2">
    <source>
        <dbReference type="Proteomes" id="UP000299102"/>
    </source>
</evidence>
<gene>
    <name evidence="1" type="ORF">EVAR_98588_1</name>
</gene>
<dbReference type="Proteomes" id="UP000299102">
    <property type="component" value="Unassembled WGS sequence"/>
</dbReference>
<organism evidence="1 2">
    <name type="scientific">Eumeta variegata</name>
    <name type="common">Bagworm moth</name>
    <name type="synonym">Eumeta japonica</name>
    <dbReference type="NCBI Taxonomy" id="151549"/>
    <lineage>
        <taxon>Eukaryota</taxon>
        <taxon>Metazoa</taxon>
        <taxon>Ecdysozoa</taxon>
        <taxon>Arthropoda</taxon>
        <taxon>Hexapoda</taxon>
        <taxon>Insecta</taxon>
        <taxon>Pterygota</taxon>
        <taxon>Neoptera</taxon>
        <taxon>Endopterygota</taxon>
        <taxon>Lepidoptera</taxon>
        <taxon>Glossata</taxon>
        <taxon>Ditrysia</taxon>
        <taxon>Tineoidea</taxon>
        <taxon>Psychidae</taxon>
        <taxon>Oiketicinae</taxon>
        <taxon>Eumeta</taxon>
    </lineage>
</organism>
<protein>
    <submittedName>
        <fullName evidence="1">Uncharacterized protein</fullName>
    </submittedName>
</protein>
<dbReference type="AlphaFoldDB" id="A0A4C1T364"/>
<name>A0A4C1T364_EUMVA</name>
<evidence type="ECO:0000313" key="1">
    <source>
        <dbReference type="EMBL" id="GBP08953.1"/>
    </source>
</evidence>
<reference evidence="1 2" key="1">
    <citation type="journal article" date="2019" name="Commun. Biol.">
        <title>The bagworm genome reveals a unique fibroin gene that provides high tensile strength.</title>
        <authorList>
            <person name="Kono N."/>
            <person name="Nakamura H."/>
            <person name="Ohtoshi R."/>
            <person name="Tomita M."/>
            <person name="Numata K."/>
            <person name="Arakawa K."/>
        </authorList>
    </citation>
    <scope>NUCLEOTIDE SEQUENCE [LARGE SCALE GENOMIC DNA]</scope>
</reference>